<feature type="non-terminal residue" evidence="2">
    <location>
        <position position="1"/>
    </location>
</feature>
<evidence type="ECO:0000256" key="1">
    <source>
        <dbReference type="SAM" id="Phobius"/>
    </source>
</evidence>
<reference evidence="2 3" key="1">
    <citation type="submission" date="2016-03" db="EMBL/GenBank/DDBJ databases">
        <title>EvidentialGene: Evidence-directed Construction of Genes on Genomes.</title>
        <authorList>
            <person name="Gilbert D.G."/>
            <person name="Choi J.-H."/>
            <person name="Mockaitis K."/>
            <person name="Colbourne J."/>
            <person name="Pfrender M."/>
        </authorList>
    </citation>
    <scope>NUCLEOTIDE SEQUENCE [LARGE SCALE GENOMIC DNA]</scope>
    <source>
        <strain evidence="2 3">Xinb3</strain>
        <tissue evidence="2">Complete organism</tissue>
    </source>
</reference>
<keyword evidence="1" id="KW-0812">Transmembrane</keyword>
<keyword evidence="1" id="KW-0472">Membrane</keyword>
<evidence type="ECO:0000313" key="2">
    <source>
        <dbReference type="EMBL" id="KZR97599.1"/>
    </source>
</evidence>
<dbReference type="AlphaFoldDB" id="A0A164FAM9"/>
<evidence type="ECO:0000313" key="3">
    <source>
        <dbReference type="Proteomes" id="UP000076858"/>
    </source>
</evidence>
<feature type="transmembrane region" description="Helical" evidence="1">
    <location>
        <begin position="79"/>
        <end position="98"/>
    </location>
</feature>
<dbReference type="Proteomes" id="UP000076858">
    <property type="component" value="Unassembled WGS sequence"/>
</dbReference>
<gene>
    <name evidence="2" type="ORF">APZ42_007428</name>
</gene>
<accession>A0A164FAM9</accession>
<keyword evidence="1" id="KW-1133">Transmembrane helix</keyword>
<organism evidence="2 3">
    <name type="scientific">Daphnia magna</name>
    <dbReference type="NCBI Taxonomy" id="35525"/>
    <lineage>
        <taxon>Eukaryota</taxon>
        <taxon>Metazoa</taxon>
        <taxon>Ecdysozoa</taxon>
        <taxon>Arthropoda</taxon>
        <taxon>Crustacea</taxon>
        <taxon>Branchiopoda</taxon>
        <taxon>Diplostraca</taxon>
        <taxon>Cladocera</taxon>
        <taxon>Anomopoda</taxon>
        <taxon>Daphniidae</taxon>
        <taxon>Daphnia</taxon>
    </lineage>
</organism>
<proteinExistence type="predicted"/>
<name>A0A164FAM9_9CRUS</name>
<comment type="caution">
    <text evidence="2">The sequence shown here is derived from an EMBL/GenBank/DDBJ whole genome shotgun (WGS) entry which is preliminary data.</text>
</comment>
<protein>
    <submittedName>
        <fullName evidence="2">Uncharacterized protein</fullName>
    </submittedName>
</protein>
<dbReference type="EMBL" id="LRGB01020761">
    <property type="protein sequence ID" value="KZR97599.1"/>
    <property type="molecule type" value="Genomic_DNA"/>
</dbReference>
<keyword evidence="3" id="KW-1185">Reference proteome</keyword>
<sequence length="107" mass="11908">SNLQVKNQTRVGEVRLLLQGSTLPLPEVCSSVALPWTQLVRRQLGVDELNLRHKALQGLRQRQTHHNPELLRNKVGRQLSALLVIDVIDGFFLFQAIAGPSSEANPP</sequence>